<reference evidence="1 2" key="1">
    <citation type="submission" date="2014-01" db="EMBL/GenBank/DDBJ databases">
        <title>Genome sequencing of Thermococcus guaymasensis.</title>
        <authorList>
            <person name="Zhang X."/>
            <person name="Alvare G."/>
            <person name="Fristensky B."/>
            <person name="Chen L."/>
            <person name="Suen T."/>
            <person name="Chen Q."/>
            <person name="Ma K."/>
        </authorList>
    </citation>
    <scope>NUCLEOTIDE SEQUENCE [LARGE SCALE GENOMIC DNA]</scope>
    <source>
        <strain evidence="1 2">DSM 11113</strain>
    </source>
</reference>
<dbReference type="Proteomes" id="UP000062043">
    <property type="component" value="Chromosome"/>
</dbReference>
<organism evidence="1 2">
    <name type="scientific">Thermococcus guaymasensis DSM 11113</name>
    <dbReference type="NCBI Taxonomy" id="1432656"/>
    <lineage>
        <taxon>Archaea</taxon>
        <taxon>Methanobacteriati</taxon>
        <taxon>Methanobacteriota</taxon>
        <taxon>Thermococci</taxon>
        <taxon>Thermococcales</taxon>
        <taxon>Thermococcaceae</taxon>
        <taxon>Thermococcus</taxon>
    </lineage>
</organism>
<accession>A0A0X1KMW9</accession>
<dbReference type="GeneID" id="27134243"/>
<proteinExistence type="predicted"/>
<dbReference type="KEGG" id="tgy:X802_01015"/>
<dbReference type="PATRIC" id="fig|1432656.3.peg.201"/>
<gene>
    <name evidence="1" type="ORF">X802_01015</name>
</gene>
<protein>
    <submittedName>
        <fullName evidence="1">Uncharacterized protein</fullName>
    </submittedName>
</protein>
<dbReference type="STRING" id="1432656.X802_01015"/>
<dbReference type="RefSeq" id="WP_062370221.1">
    <property type="nucleotide sequence ID" value="NZ_CP007140.1"/>
</dbReference>
<keyword evidence="2" id="KW-1185">Reference proteome</keyword>
<name>A0A0X1KMW9_9EURY</name>
<dbReference type="AlphaFoldDB" id="A0A0X1KMW9"/>
<evidence type="ECO:0000313" key="2">
    <source>
        <dbReference type="Proteomes" id="UP000062043"/>
    </source>
</evidence>
<dbReference type="EMBL" id="CP007140">
    <property type="protein sequence ID" value="AJC72632.1"/>
    <property type="molecule type" value="Genomic_DNA"/>
</dbReference>
<evidence type="ECO:0000313" key="1">
    <source>
        <dbReference type="EMBL" id="AJC72632.1"/>
    </source>
</evidence>
<sequence>MSDDRVEVEIRGVLDPERVTMLGVWIAEGGYLPEVITLSKIQGFAGGLSSPLAGDLAGLKYRQVSSKEVWFNFRENVLRVGNRTLIGLDYFKRAVDFFRVVAGMTATWKKALQDGIIDFYVGPDEYSPVLLVYDDYAALIGPRLPDEDGGGDSDE</sequence>